<dbReference type="InParanoid" id="A0A6I9TEK1"/>
<dbReference type="FunFam" id="3.40.50.620:FF:000126">
    <property type="entry name" value="Valine--tRNA ligase chloroplastic/mitochondrial 2"/>
    <property type="match status" value="1"/>
</dbReference>
<dbReference type="InterPro" id="IPR001412">
    <property type="entry name" value="aa-tRNA-synth_I_CS"/>
</dbReference>
<dbReference type="PANTHER" id="PTHR11946">
    <property type="entry name" value="VALYL-TRNA SYNTHETASES"/>
    <property type="match status" value="1"/>
</dbReference>
<keyword evidence="5 11" id="KW-0067">ATP-binding</keyword>
<dbReference type="OrthoDB" id="629407at2759"/>
<dbReference type="CDD" id="cd07962">
    <property type="entry name" value="Anticodon_Ia_Val"/>
    <property type="match status" value="1"/>
</dbReference>
<evidence type="ECO:0000256" key="11">
    <source>
        <dbReference type="RuleBase" id="RU363035"/>
    </source>
</evidence>
<dbReference type="NCBIfam" id="TIGR00422">
    <property type="entry name" value="valS"/>
    <property type="match status" value="1"/>
</dbReference>
<dbReference type="InterPro" id="IPR033705">
    <property type="entry name" value="Anticodon_Ia_Val"/>
</dbReference>
<comment type="catalytic activity">
    <reaction evidence="10">
        <text>tRNA(Val) + L-valine + ATP = L-valyl-tRNA(Val) + AMP + diphosphate</text>
        <dbReference type="Rhea" id="RHEA:10704"/>
        <dbReference type="Rhea" id="RHEA-COMP:9672"/>
        <dbReference type="Rhea" id="RHEA-COMP:9708"/>
        <dbReference type="ChEBI" id="CHEBI:30616"/>
        <dbReference type="ChEBI" id="CHEBI:33019"/>
        <dbReference type="ChEBI" id="CHEBI:57762"/>
        <dbReference type="ChEBI" id="CHEBI:78442"/>
        <dbReference type="ChEBI" id="CHEBI:78537"/>
        <dbReference type="ChEBI" id="CHEBI:456215"/>
        <dbReference type="EC" id="6.1.1.9"/>
    </reaction>
</comment>
<comment type="similarity">
    <text evidence="1 11">Belongs to the class-I aminoacyl-tRNA synthetase family.</text>
</comment>
<reference evidence="16" key="1">
    <citation type="submission" date="2024-10" db="UniProtKB">
        <authorList>
            <consortium name="RefSeq"/>
        </authorList>
    </citation>
    <scope>NUCLEOTIDE SEQUENCE [LARGE SCALE GENOMIC DNA]</scope>
    <source>
        <strain evidence="16">cv. Zhongzhi No. 13</strain>
    </source>
</reference>
<proteinExistence type="inferred from homology"/>
<dbReference type="FunFam" id="1.10.287.380:FF:000001">
    <property type="entry name" value="Valine--tRNA ligase"/>
    <property type="match status" value="1"/>
</dbReference>
<dbReference type="Gene3D" id="1.10.287.380">
    <property type="entry name" value="Valyl-tRNA synthetase, C-terminal domain"/>
    <property type="match status" value="1"/>
</dbReference>
<dbReference type="PROSITE" id="PS00178">
    <property type="entry name" value="AA_TRNA_LIGASE_I"/>
    <property type="match status" value="1"/>
</dbReference>
<keyword evidence="8 11" id="KW-0030">Aminoacyl-tRNA synthetase</keyword>
<evidence type="ECO:0000256" key="3">
    <source>
        <dbReference type="ARBA" id="ARBA00022598"/>
    </source>
</evidence>
<gene>
    <name evidence="17" type="primary">LOC105166006</name>
</gene>
<evidence type="ECO:0000259" key="14">
    <source>
        <dbReference type="Pfam" id="PF08264"/>
    </source>
</evidence>
<evidence type="ECO:0000259" key="15">
    <source>
        <dbReference type="Pfam" id="PF10458"/>
    </source>
</evidence>
<dbReference type="CDD" id="cd00817">
    <property type="entry name" value="ValRS_core"/>
    <property type="match status" value="1"/>
</dbReference>
<organism evidence="16 17">
    <name type="scientific">Sesamum indicum</name>
    <name type="common">Oriental sesame</name>
    <name type="synonym">Sesamum orientale</name>
    <dbReference type="NCBI Taxonomy" id="4182"/>
    <lineage>
        <taxon>Eukaryota</taxon>
        <taxon>Viridiplantae</taxon>
        <taxon>Streptophyta</taxon>
        <taxon>Embryophyta</taxon>
        <taxon>Tracheophyta</taxon>
        <taxon>Spermatophyta</taxon>
        <taxon>Magnoliopsida</taxon>
        <taxon>eudicotyledons</taxon>
        <taxon>Gunneridae</taxon>
        <taxon>Pentapetalae</taxon>
        <taxon>asterids</taxon>
        <taxon>lamiids</taxon>
        <taxon>Lamiales</taxon>
        <taxon>Pedaliaceae</taxon>
        <taxon>Sesamum</taxon>
    </lineage>
</organism>
<evidence type="ECO:0000256" key="6">
    <source>
        <dbReference type="ARBA" id="ARBA00022917"/>
    </source>
</evidence>
<dbReference type="InterPro" id="IPR013155">
    <property type="entry name" value="M/V/L/I-tRNA-synth_anticd-bd"/>
</dbReference>
<dbReference type="InterPro" id="IPR002300">
    <property type="entry name" value="aa-tRNA-synth_Ia"/>
</dbReference>
<dbReference type="InterPro" id="IPR002303">
    <property type="entry name" value="Valyl-tRNA_ligase"/>
</dbReference>
<dbReference type="FunFam" id="1.10.730.10:FF:000014">
    <property type="entry name" value="Valine--tRNA ligase"/>
    <property type="match status" value="1"/>
</dbReference>
<dbReference type="SUPFAM" id="SSF46589">
    <property type="entry name" value="tRNA-binding arm"/>
    <property type="match status" value="1"/>
</dbReference>
<dbReference type="FunCoup" id="A0A6I9TEK1">
    <property type="interactions" value="724"/>
</dbReference>
<dbReference type="Gene3D" id="1.10.730.10">
    <property type="entry name" value="Isoleucyl-tRNA Synthetase, Domain 1"/>
    <property type="match status" value="1"/>
</dbReference>
<dbReference type="SUPFAM" id="SSF50677">
    <property type="entry name" value="ValRS/IleRS/LeuRS editing domain"/>
    <property type="match status" value="1"/>
</dbReference>
<dbReference type="GeneID" id="105166006"/>
<evidence type="ECO:0000256" key="1">
    <source>
        <dbReference type="ARBA" id="ARBA00005594"/>
    </source>
</evidence>
<dbReference type="Pfam" id="PF08264">
    <property type="entry name" value="Anticodon_1"/>
    <property type="match status" value="1"/>
</dbReference>
<dbReference type="KEGG" id="sind:105166006"/>
<dbReference type="InterPro" id="IPR037118">
    <property type="entry name" value="Val-tRNA_synth_C_sf"/>
</dbReference>
<evidence type="ECO:0000256" key="2">
    <source>
        <dbReference type="ARBA" id="ARBA00013169"/>
    </source>
</evidence>
<evidence type="ECO:0000256" key="9">
    <source>
        <dbReference type="ARBA" id="ARBA00029936"/>
    </source>
</evidence>
<evidence type="ECO:0000256" key="7">
    <source>
        <dbReference type="ARBA" id="ARBA00023054"/>
    </source>
</evidence>
<dbReference type="Pfam" id="PF10458">
    <property type="entry name" value="Val_tRNA-synt_C"/>
    <property type="match status" value="1"/>
</dbReference>
<keyword evidence="6 11" id="KW-0648">Protein biosynthesis</keyword>
<dbReference type="InterPro" id="IPR014729">
    <property type="entry name" value="Rossmann-like_a/b/a_fold"/>
</dbReference>
<evidence type="ECO:0000256" key="8">
    <source>
        <dbReference type="ARBA" id="ARBA00023146"/>
    </source>
</evidence>
<dbReference type="HAMAP" id="MF_02004">
    <property type="entry name" value="Val_tRNA_synth_type1"/>
    <property type="match status" value="1"/>
</dbReference>
<dbReference type="PANTHER" id="PTHR11946:SF93">
    <property type="entry name" value="VALINE--TRNA LIGASE, CHLOROPLASTIC_MITOCHONDRIAL 2"/>
    <property type="match status" value="1"/>
</dbReference>
<evidence type="ECO:0000313" key="16">
    <source>
        <dbReference type="Proteomes" id="UP000504604"/>
    </source>
</evidence>
<dbReference type="PRINTS" id="PR00986">
    <property type="entry name" value="TRNASYNTHVAL"/>
</dbReference>
<dbReference type="InterPro" id="IPR010978">
    <property type="entry name" value="tRNA-bd_arm"/>
</dbReference>
<dbReference type="GO" id="GO:0002161">
    <property type="term" value="F:aminoacyl-tRNA deacylase activity"/>
    <property type="evidence" value="ECO:0007669"/>
    <property type="project" value="InterPro"/>
</dbReference>
<dbReference type="NCBIfam" id="NF004349">
    <property type="entry name" value="PRK05729.1"/>
    <property type="match status" value="1"/>
</dbReference>
<dbReference type="GO" id="GO:0004832">
    <property type="term" value="F:valine-tRNA ligase activity"/>
    <property type="evidence" value="ECO:0007669"/>
    <property type="project" value="UniProtKB-EC"/>
</dbReference>
<reference evidence="17" key="2">
    <citation type="submission" date="2025-08" db="UniProtKB">
        <authorList>
            <consortium name="RefSeq"/>
        </authorList>
    </citation>
    <scope>IDENTIFICATION</scope>
</reference>
<dbReference type="GO" id="GO:0005524">
    <property type="term" value="F:ATP binding"/>
    <property type="evidence" value="ECO:0007669"/>
    <property type="project" value="UniProtKB-KW"/>
</dbReference>
<keyword evidence="4 11" id="KW-0547">Nucleotide-binding</keyword>
<dbReference type="EC" id="6.1.1.9" evidence="2"/>
<dbReference type="FunFam" id="3.40.50.620:FF:000020">
    <property type="entry name" value="Valine--tRNA ligase, mitochondrial"/>
    <property type="match status" value="1"/>
</dbReference>
<dbReference type="InterPro" id="IPR019499">
    <property type="entry name" value="Val-tRNA_synth_tRNA-bd"/>
</dbReference>
<dbReference type="GO" id="GO:0048608">
    <property type="term" value="P:reproductive structure development"/>
    <property type="evidence" value="ECO:0007669"/>
    <property type="project" value="UniProtKB-ARBA"/>
</dbReference>
<dbReference type="Gene3D" id="3.90.740.10">
    <property type="entry name" value="Valyl/Leucyl/Isoleucyl-tRNA synthetase, editing domain"/>
    <property type="match status" value="2"/>
</dbReference>
<dbReference type="GO" id="GO:0005829">
    <property type="term" value="C:cytosol"/>
    <property type="evidence" value="ECO:0007669"/>
    <property type="project" value="TreeGrafter"/>
</dbReference>
<dbReference type="GO" id="GO:0006438">
    <property type="term" value="P:valyl-tRNA aminoacylation"/>
    <property type="evidence" value="ECO:0007669"/>
    <property type="project" value="InterPro"/>
</dbReference>
<sequence>MAFSNASLLSSSCSVCNRLNPLLFSTQRRRRISLSRSHFIRFRSMRLITVSVAGMGDSGVFTSPEVAKAFDFSAEERIYKWWESQGYFKPNFERGSDPFVVPMPPPNVTGSLHMGHAMFVTLEDIMVRYHRMRGRPTLWLPGTDHAGIATQLVVERMLAAEGIKRVDLGREEFTKRVWEWKEKYGGTITNQIKRLGASCDWTRERFTLDAQLSRAVVEAFVRLHEKGLIYQGSYMVNWSPNLQTAVSDLEVEYSEEPGALYHIKYRVAGGSRSDYLTIATTRPETLFGDTAVAVHPEDERYSKYIGKQAIVPMTYGRHVPIISDKYVDKDFGTGVLKISPGHDHNDYLLARKLGLPILNIMNKDGTLNEVAGLYCGLDRFEARKKLWSDLEETGLTVKKEAYTLRVPRSQRGGEIIEPLVSKQWFVTMEPLAEKALQAVEKGELTIMPERFEKIYDHWLSNIKDWCISRQLWWGHRIPVWYIVGKDCEEEYIVARSTEEALQKAREKHGKNVEIYQDPDVLDTWFSSALWPFSTLGWPDVSAEDFKNFYPTSVLETGHDILFFWVARMVMMGLEFTGKVPFSNIYLHGLIRDSQGRKMSKTLGNVIDPLDTIKEYGTDALRFTLSLGTAGQDLNLSIERLTSNKAFTNKLWNAGKFVLQNLPRQSDLPAWKAMQDFKFDTEESLLKLPLPECWVVSKLHMLIDAVTMSYDKFFFGDVAREIYDFFWADFADWYIEASKARLYQSGGDSVASVAQAVLLYVFENILKLLHPFMPFVTEELWQSLPNRETALIVSAWPQTSLPRQAESVKKFENLQALTRAIRNARAEYSVEPARRISASIVASSEVIQYISKEREVLALLSRLDLQNVSFTDSPPGDANQSVHLVASEGLEAYLPLADMVDISAEVQRLTKRLAKMQTEYDGLMARLNSPSFVEKAPEDIVRGVREKAAEAEEKLTLTRNRLAFLQSTVLVSN</sequence>
<keyword evidence="7 12" id="KW-0175">Coiled coil</keyword>
<evidence type="ECO:0000256" key="12">
    <source>
        <dbReference type="SAM" id="Coils"/>
    </source>
</evidence>
<evidence type="ECO:0000256" key="5">
    <source>
        <dbReference type="ARBA" id="ARBA00022840"/>
    </source>
</evidence>
<keyword evidence="16" id="KW-1185">Reference proteome</keyword>
<dbReference type="SUPFAM" id="SSF52374">
    <property type="entry name" value="Nucleotidylyl transferase"/>
    <property type="match status" value="1"/>
</dbReference>
<feature type="domain" description="Valyl-tRNA synthetase tRNA-binding arm" evidence="15">
    <location>
        <begin position="900"/>
        <end position="964"/>
    </location>
</feature>
<dbReference type="InterPro" id="IPR009008">
    <property type="entry name" value="Val/Leu/Ile-tRNA-synth_edit"/>
</dbReference>
<feature type="coiled-coil region" evidence="12">
    <location>
        <begin position="898"/>
        <end position="967"/>
    </location>
</feature>
<name>A0A6I9TEK1_SESIN</name>
<dbReference type="Proteomes" id="UP000504604">
    <property type="component" value="Linkage group LG1"/>
</dbReference>
<protein>
    <recommendedName>
        <fullName evidence="2">valine--tRNA ligase</fullName>
        <ecNumber evidence="2">6.1.1.9</ecNumber>
    </recommendedName>
    <alternativeName>
        <fullName evidence="9">Valyl-tRNA synthetase</fullName>
    </alternativeName>
</protein>
<dbReference type="GO" id="GO:0009791">
    <property type="term" value="P:post-embryonic development"/>
    <property type="evidence" value="ECO:0007669"/>
    <property type="project" value="UniProtKB-ARBA"/>
</dbReference>
<dbReference type="RefSeq" id="XP_011083482.1">
    <property type="nucleotide sequence ID" value="XM_011085180.2"/>
</dbReference>
<dbReference type="Gene3D" id="3.40.50.620">
    <property type="entry name" value="HUPs"/>
    <property type="match status" value="2"/>
</dbReference>
<feature type="domain" description="Aminoacyl-tRNA synthetase class Ia" evidence="13">
    <location>
        <begin position="78"/>
        <end position="636"/>
    </location>
</feature>
<keyword evidence="3 11" id="KW-0436">Ligase</keyword>
<dbReference type="InterPro" id="IPR009080">
    <property type="entry name" value="tRNAsynth_Ia_anticodon-bd"/>
</dbReference>
<evidence type="ECO:0000259" key="13">
    <source>
        <dbReference type="Pfam" id="PF00133"/>
    </source>
</evidence>
<accession>A0A6I9TEK1</accession>
<dbReference type="AlphaFoldDB" id="A0A6I9TEK1"/>
<feature type="domain" description="Methionyl/Valyl/Leucyl/Isoleucyl-tRNA synthetase anticodon-binding" evidence="14">
    <location>
        <begin position="693"/>
        <end position="835"/>
    </location>
</feature>
<dbReference type="SUPFAM" id="SSF47323">
    <property type="entry name" value="Anticodon-binding domain of a subclass of class I aminoacyl-tRNA synthetases"/>
    <property type="match status" value="1"/>
</dbReference>
<dbReference type="Pfam" id="PF00133">
    <property type="entry name" value="tRNA-synt_1"/>
    <property type="match status" value="1"/>
</dbReference>
<evidence type="ECO:0000313" key="17">
    <source>
        <dbReference type="RefSeq" id="XP_011083482.1"/>
    </source>
</evidence>
<evidence type="ECO:0000256" key="10">
    <source>
        <dbReference type="ARBA" id="ARBA00047552"/>
    </source>
</evidence>
<evidence type="ECO:0000256" key="4">
    <source>
        <dbReference type="ARBA" id="ARBA00022741"/>
    </source>
</evidence>